<gene>
    <name evidence="2" type="ORF">GCM10012282_34300</name>
</gene>
<dbReference type="PANTHER" id="PTHR47505:SF1">
    <property type="entry name" value="DNA UTILIZATION PROTEIN YHGH"/>
    <property type="match status" value="1"/>
</dbReference>
<name>A0A917KYU4_9ACTN</name>
<dbReference type="InterPro" id="IPR029057">
    <property type="entry name" value="PRTase-like"/>
</dbReference>
<proteinExistence type="predicted"/>
<comment type="caution">
    <text evidence="2">The sequence shown here is derived from an EMBL/GenBank/DDBJ whole genome shotgun (WGS) entry which is preliminary data.</text>
</comment>
<dbReference type="InterPro" id="IPR051910">
    <property type="entry name" value="ComF/GntX_DNA_util-trans"/>
</dbReference>
<dbReference type="SUPFAM" id="SSF53271">
    <property type="entry name" value="PRTase-like"/>
    <property type="match status" value="1"/>
</dbReference>
<evidence type="ECO:0000313" key="3">
    <source>
        <dbReference type="Proteomes" id="UP000625682"/>
    </source>
</evidence>
<keyword evidence="1" id="KW-1133">Transmembrane helix</keyword>
<dbReference type="EMBL" id="BMMU01000010">
    <property type="protein sequence ID" value="GGJ34664.1"/>
    <property type="molecule type" value="Genomic_DNA"/>
</dbReference>
<reference evidence="2" key="2">
    <citation type="submission" date="2020-09" db="EMBL/GenBank/DDBJ databases">
        <authorList>
            <person name="Sun Q."/>
            <person name="Zhou Y."/>
        </authorList>
    </citation>
    <scope>NUCLEOTIDE SEQUENCE</scope>
    <source>
        <strain evidence="2">CGMCC 4.7272</strain>
    </source>
</reference>
<dbReference type="PANTHER" id="PTHR47505">
    <property type="entry name" value="DNA UTILIZATION PROTEIN YHGH"/>
    <property type="match status" value="1"/>
</dbReference>
<evidence type="ECO:0008006" key="4">
    <source>
        <dbReference type="Google" id="ProtNLM"/>
    </source>
</evidence>
<evidence type="ECO:0000256" key="1">
    <source>
        <dbReference type="SAM" id="Phobius"/>
    </source>
</evidence>
<sequence>MPLVERGELSTGSYPQGWPGGAAVGTVVGMRGWWQDLGDLVLPAECGGCGRPRTMLCPECRAALNGTAPSRVRPVPEPPGLPVVHAAARYEDEVRAVLLAHKERGALALAGPLGTALAGAVRTGLGGALCGNTDVLLVPVPSARRAVRARGHDPARRIALAAAGELRGSGMPARVLAVLRQRRAVADQAGLNSRQRLDNLAGALSVAEGGGRLLAGAGAVVLVDDLMTTGASLAEAARAVREAIGGAETGGVNGAERSGEVGNVRGAKNVVYSEAGREGRGQRRTGATAMGVERRSGVSGMVALGAFGGMICAAVVAATPDSFEINRN</sequence>
<reference evidence="2" key="1">
    <citation type="journal article" date="2014" name="Int. J. Syst. Evol. Microbiol.">
        <title>Complete genome sequence of Corynebacterium casei LMG S-19264T (=DSM 44701T), isolated from a smear-ripened cheese.</title>
        <authorList>
            <consortium name="US DOE Joint Genome Institute (JGI-PGF)"/>
            <person name="Walter F."/>
            <person name="Albersmeier A."/>
            <person name="Kalinowski J."/>
            <person name="Ruckert C."/>
        </authorList>
    </citation>
    <scope>NUCLEOTIDE SEQUENCE</scope>
    <source>
        <strain evidence="2">CGMCC 4.7272</strain>
    </source>
</reference>
<keyword evidence="3" id="KW-1185">Reference proteome</keyword>
<dbReference type="AlphaFoldDB" id="A0A917KYU4"/>
<organism evidence="2 3">
    <name type="scientific">Streptomyces lacrimifluminis</name>
    <dbReference type="NCBI Taxonomy" id="1500077"/>
    <lineage>
        <taxon>Bacteria</taxon>
        <taxon>Bacillati</taxon>
        <taxon>Actinomycetota</taxon>
        <taxon>Actinomycetes</taxon>
        <taxon>Kitasatosporales</taxon>
        <taxon>Streptomycetaceae</taxon>
        <taxon>Streptomyces</taxon>
    </lineage>
</organism>
<dbReference type="Proteomes" id="UP000625682">
    <property type="component" value="Unassembled WGS sequence"/>
</dbReference>
<accession>A0A917KYU4</accession>
<feature type="transmembrane region" description="Helical" evidence="1">
    <location>
        <begin position="298"/>
        <end position="318"/>
    </location>
</feature>
<keyword evidence="1" id="KW-0472">Membrane</keyword>
<protein>
    <recommendedName>
        <fullName evidence="4">ComF family protein</fullName>
    </recommendedName>
</protein>
<evidence type="ECO:0000313" key="2">
    <source>
        <dbReference type="EMBL" id="GGJ34664.1"/>
    </source>
</evidence>
<dbReference type="Gene3D" id="3.40.50.2020">
    <property type="match status" value="1"/>
</dbReference>
<keyword evidence="1" id="KW-0812">Transmembrane</keyword>